<feature type="domain" description="DUF4283" evidence="1">
    <location>
        <begin position="31"/>
        <end position="111"/>
    </location>
</feature>
<protein>
    <recommendedName>
        <fullName evidence="1">DUF4283 domain-containing protein</fullName>
    </recommendedName>
</protein>
<reference evidence="2" key="1">
    <citation type="submission" date="2018-02" db="EMBL/GenBank/DDBJ databases">
        <authorList>
            <person name="Cohen D.B."/>
            <person name="Kent A.D."/>
        </authorList>
    </citation>
    <scope>NUCLEOTIDE SEQUENCE</scope>
</reference>
<evidence type="ECO:0000259" key="1">
    <source>
        <dbReference type="Pfam" id="PF14111"/>
    </source>
</evidence>
<organism evidence="2">
    <name type="scientific">Fagus sylvatica</name>
    <name type="common">Beechnut</name>
    <dbReference type="NCBI Taxonomy" id="28930"/>
    <lineage>
        <taxon>Eukaryota</taxon>
        <taxon>Viridiplantae</taxon>
        <taxon>Streptophyta</taxon>
        <taxon>Embryophyta</taxon>
        <taxon>Tracheophyta</taxon>
        <taxon>Spermatophyta</taxon>
        <taxon>Magnoliopsida</taxon>
        <taxon>eudicotyledons</taxon>
        <taxon>Gunneridae</taxon>
        <taxon>Pentapetalae</taxon>
        <taxon>rosids</taxon>
        <taxon>fabids</taxon>
        <taxon>Fagales</taxon>
        <taxon>Fagaceae</taxon>
        <taxon>Fagus</taxon>
    </lineage>
</organism>
<name>A0A2N9ES86_FAGSY</name>
<accession>A0A2N9ES86</accession>
<dbReference type="AlphaFoldDB" id="A0A2N9ES86"/>
<dbReference type="PANTHER" id="PTHR31286:SF62">
    <property type="entry name" value="ZINC FINGER, CCHC-TYPE-LIKE PROTEIN"/>
    <property type="match status" value="1"/>
</dbReference>
<proteinExistence type="predicted"/>
<dbReference type="InterPro" id="IPR040256">
    <property type="entry name" value="At4g02000-like"/>
</dbReference>
<evidence type="ECO:0000313" key="2">
    <source>
        <dbReference type="EMBL" id="SPC77530.1"/>
    </source>
</evidence>
<dbReference type="EMBL" id="OIVN01000278">
    <property type="protein sequence ID" value="SPC77530.1"/>
    <property type="molecule type" value="Genomic_DNA"/>
</dbReference>
<sequence>MEALEGLWEKFSLSDRKGHTVDLLSTPDQPKSFLAAKFLTRRALIVESMARTFKPLWRTDHGFTVRDLNDNRLVFVFEDEANRERVMMGEPWAYDKHLVILKRIEEDEAIEEVEFCETSFWVQLHGLPVRRMNYEVATAFGSSLGGGKHDSRRVGRRGYLSNTSASLIFVTGVAMSHIVIKIVPIGCGIRILCGSKSNNLAHSCENPLNIHGGKWRSRLKLTVGIRERGSVYFGSRKSISEFEEVWTTDLDCEKTIEAAWRTTKPGVPMYAVWEKIHACHRDLRKWSKNNFGNIQRQIRETESQLKKVEFLSMQGRDHSQVITLKGKLHALLAKNERLWRQRSRVEWLKNGDRNTRYFHCKATQRKRRNHV</sequence>
<dbReference type="Pfam" id="PF14111">
    <property type="entry name" value="DUF4283"/>
    <property type="match status" value="1"/>
</dbReference>
<gene>
    <name evidence="2" type="ORF">FSB_LOCUS5412</name>
</gene>
<dbReference type="PANTHER" id="PTHR31286">
    <property type="entry name" value="GLYCINE-RICH CELL WALL STRUCTURAL PROTEIN 1.8-LIKE"/>
    <property type="match status" value="1"/>
</dbReference>
<dbReference type="InterPro" id="IPR025558">
    <property type="entry name" value="DUF4283"/>
</dbReference>